<accession>A0A2K3LYQ6</accession>
<gene>
    <name evidence="2" type="ORF">L195_g039715</name>
</gene>
<protein>
    <submittedName>
        <fullName evidence="2">Uncharacterized protein</fullName>
    </submittedName>
</protein>
<proteinExistence type="predicted"/>
<name>A0A2K3LYQ6_TRIPR</name>
<sequence>MKIHQQKRSESGSPPVSDRVPPPALSPSCMHHHAVLEGVSTDTHSMCPAYGSGAPPV</sequence>
<organism evidence="2 3">
    <name type="scientific">Trifolium pratense</name>
    <name type="common">Red clover</name>
    <dbReference type="NCBI Taxonomy" id="57577"/>
    <lineage>
        <taxon>Eukaryota</taxon>
        <taxon>Viridiplantae</taxon>
        <taxon>Streptophyta</taxon>
        <taxon>Embryophyta</taxon>
        <taxon>Tracheophyta</taxon>
        <taxon>Spermatophyta</taxon>
        <taxon>Magnoliopsida</taxon>
        <taxon>eudicotyledons</taxon>
        <taxon>Gunneridae</taxon>
        <taxon>Pentapetalae</taxon>
        <taxon>rosids</taxon>
        <taxon>fabids</taxon>
        <taxon>Fabales</taxon>
        <taxon>Fabaceae</taxon>
        <taxon>Papilionoideae</taxon>
        <taxon>50 kb inversion clade</taxon>
        <taxon>NPAAA clade</taxon>
        <taxon>Hologalegina</taxon>
        <taxon>IRL clade</taxon>
        <taxon>Trifolieae</taxon>
        <taxon>Trifolium</taxon>
    </lineage>
</organism>
<feature type="region of interest" description="Disordered" evidence="1">
    <location>
        <begin position="1"/>
        <end position="29"/>
    </location>
</feature>
<evidence type="ECO:0000256" key="1">
    <source>
        <dbReference type="SAM" id="MobiDB-lite"/>
    </source>
</evidence>
<dbReference type="Proteomes" id="UP000236291">
    <property type="component" value="Unassembled WGS sequence"/>
</dbReference>
<reference evidence="2 3" key="1">
    <citation type="journal article" date="2014" name="Am. J. Bot.">
        <title>Genome assembly and annotation for red clover (Trifolium pratense; Fabaceae).</title>
        <authorList>
            <person name="Istvanek J."/>
            <person name="Jaros M."/>
            <person name="Krenek A."/>
            <person name="Repkova J."/>
        </authorList>
    </citation>
    <scope>NUCLEOTIDE SEQUENCE [LARGE SCALE GENOMIC DNA]</scope>
    <source>
        <strain evidence="3">cv. Tatra</strain>
        <tissue evidence="2">Young leaves</tissue>
    </source>
</reference>
<dbReference type="EMBL" id="ASHM01044648">
    <property type="protein sequence ID" value="PNX83671.1"/>
    <property type="molecule type" value="Genomic_DNA"/>
</dbReference>
<comment type="caution">
    <text evidence="2">The sequence shown here is derived from an EMBL/GenBank/DDBJ whole genome shotgun (WGS) entry which is preliminary data.</text>
</comment>
<evidence type="ECO:0000313" key="2">
    <source>
        <dbReference type="EMBL" id="PNX83671.1"/>
    </source>
</evidence>
<reference evidence="2 3" key="2">
    <citation type="journal article" date="2017" name="Front. Plant Sci.">
        <title>Gene Classification and Mining of Molecular Markers Useful in Red Clover (Trifolium pratense) Breeding.</title>
        <authorList>
            <person name="Istvanek J."/>
            <person name="Dluhosova J."/>
            <person name="Dluhos P."/>
            <person name="Patkova L."/>
            <person name="Nedelnik J."/>
            <person name="Repkova J."/>
        </authorList>
    </citation>
    <scope>NUCLEOTIDE SEQUENCE [LARGE SCALE GENOMIC DNA]</scope>
    <source>
        <strain evidence="3">cv. Tatra</strain>
        <tissue evidence="2">Young leaves</tissue>
    </source>
</reference>
<dbReference type="AlphaFoldDB" id="A0A2K3LYQ6"/>
<evidence type="ECO:0000313" key="3">
    <source>
        <dbReference type="Proteomes" id="UP000236291"/>
    </source>
</evidence>